<evidence type="ECO:0000313" key="2">
    <source>
        <dbReference type="EMBL" id="AOP47383.1"/>
    </source>
</evidence>
<dbReference type="SUPFAM" id="SSF52540">
    <property type="entry name" value="P-loop containing nucleoside triphosphate hydrolases"/>
    <property type="match status" value="1"/>
</dbReference>
<dbReference type="GO" id="GO:0016887">
    <property type="term" value="F:ATP hydrolysis activity"/>
    <property type="evidence" value="ECO:0007669"/>
    <property type="project" value="InterPro"/>
</dbReference>
<dbReference type="Gene3D" id="3.40.50.300">
    <property type="entry name" value="P-loop containing nucleotide triphosphate hydrolases"/>
    <property type="match status" value="1"/>
</dbReference>
<evidence type="ECO:0000313" key="3">
    <source>
        <dbReference type="Proteomes" id="UP000094094"/>
    </source>
</evidence>
<dbReference type="Pfam" id="PF13401">
    <property type="entry name" value="AAA_22"/>
    <property type="match status" value="1"/>
</dbReference>
<gene>
    <name evidence="2" type="ORF">SL103_14925</name>
</gene>
<dbReference type="KEGG" id="slc:SL103_14925"/>
<organism evidence="2 3">
    <name type="scientific">Streptomyces lydicus</name>
    <dbReference type="NCBI Taxonomy" id="47763"/>
    <lineage>
        <taxon>Bacteria</taxon>
        <taxon>Bacillati</taxon>
        <taxon>Actinomycetota</taxon>
        <taxon>Actinomycetes</taxon>
        <taxon>Kitasatosporales</taxon>
        <taxon>Streptomycetaceae</taxon>
        <taxon>Streptomyces</taxon>
    </lineage>
</organism>
<keyword evidence="3" id="KW-1185">Reference proteome</keyword>
<sequence length="380" mass="42390">MAGRHRMPLTETEWDLVTTWAQEYLLDTTDPHSQLAQYGFAPEFVSALPLTRVSSENARALVHASRTGIERQLRLVEALTTVDRLAVLPDIVKARDLLERLREDFRAHAARDNFRACVLKNGTEAFIGREDLRETLRRFLADPEKFILLVDGEPGSGRSYTYNFLRHIGQHSGFRPVRVTLSRTSTAAKVVRRLADFVAGPGEGASPLNPTDLNDLLPSIDEAAHWVAGRATAAEERLWLVLDECDELDPSSDVWDFIGQLATALYEHAAARGDQAPRLVLLGYGRAMRQLPYDLRGNLCWDTARPAGPGELHSFFHQVFHEDPPELLRGGPRDASIDELVEVAVDEVLRAIETEAAGGESYMRRLCTAAEGAIRVYRSL</sequence>
<protein>
    <recommendedName>
        <fullName evidence="1">ORC1/DEAH AAA+ ATPase domain-containing protein</fullName>
    </recommendedName>
</protein>
<dbReference type="OrthoDB" id="3985894at2"/>
<proteinExistence type="predicted"/>
<dbReference type="InterPro" id="IPR049945">
    <property type="entry name" value="AAA_22"/>
</dbReference>
<reference evidence="2 3" key="1">
    <citation type="submission" date="2016-09" db="EMBL/GenBank/DDBJ databases">
        <title>Complete genome sequencing of Streptomyces lydicus 103 and metabolic pathways analysis of antibiotic biosynthesis.</title>
        <authorList>
            <person name="Jia N."/>
            <person name="Ding M.-Z."/>
            <person name="Gao F."/>
            <person name="Yuan Y.-J."/>
        </authorList>
    </citation>
    <scope>NUCLEOTIDE SEQUENCE [LARGE SCALE GENOMIC DNA]</scope>
    <source>
        <strain evidence="2 3">103</strain>
    </source>
</reference>
<evidence type="ECO:0000259" key="1">
    <source>
        <dbReference type="Pfam" id="PF13401"/>
    </source>
</evidence>
<accession>A0A1D7VKU4</accession>
<name>A0A1D7VKU4_9ACTN</name>
<dbReference type="AlphaFoldDB" id="A0A1D7VKU4"/>
<dbReference type="EMBL" id="CP017157">
    <property type="protein sequence ID" value="AOP47383.1"/>
    <property type="molecule type" value="Genomic_DNA"/>
</dbReference>
<dbReference type="InterPro" id="IPR027417">
    <property type="entry name" value="P-loop_NTPase"/>
</dbReference>
<feature type="domain" description="ORC1/DEAH AAA+ ATPase" evidence="1">
    <location>
        <begin position="147"/>
        <end position="262"/>
    </location>
</feature>
<dbReference type="Proteomes" id="UP000094094">
    <property type="component" value="Chromosome"/>
</dbReference>